<dbReference type="Proteomes" id="UP000504610">
    <property type="component" value="Chromosome 6"/>
</dbReference>
<evidence type="ECO:0000313" key="5">
    <source>
        <dbReference type="Proteomes" id="UP000504610"/>
    </source>
</evidence>
<dbReference type="OrthoDB" id="550424at2759"/>
<name>A0A6J0JUX8_RAPSA</name>
<evidence type="ECO:0000256" key="2">
    <source>
        <dbReference type="ARBA" id="ARBA00022737"/>
    </source>
</evidence>
<sequence>MMSTERMHSRKEWVVEEVGMILLISSHPSLAVAAPLEVGGGSSRGGGRMQRRGEDVVHLLKVSLEDLYLGTTKKLSLSRNTPCSKCNGVCHSAERAPKVQEKRRRPLCRTHTLSLTEALCGFSFVLTHLDGRNLLIKSYPGDVVKPDSYKAISDEGMPIYQRPFMKGKLYIHFTVDFPDSLSPDQTKSFVSSVWFSTF</sequence>
<keyword evidence="1" id="KW-0479">Metal-binding</keyword>
<dbReference type="InterPro" id="IPR002939">
    <property type="entry name" value="DnaJ_C"/>
</dbReference>
<keyword evidence="3" id="KW-0863">Zinc-finger</keyword>
<dbReference type="InterPro" id="IPR044713">
    <property type="entry name" value="DNJA1/2-like"/>
</dbReference>
<gene>
    <name evidence="6" type="primary">LOC108811333</name>
</gene>
<dbReference type="InterPro" id="IPR008971">
    <property type="entry name" value="HSP40/DnaJ_pept-bd"/>
</dbReference>
<evidence type="ECO:0000256" key="4">
    <source>
        <dbReference type="ARBA" id="ARBA00022833"/>
    </source>
</evidence>
<reference evidence="6" key="2">
    <citation type="submission" date="2025-08" db="UniProtKB">
        <authorList>
            <consortium name="RefSeq"/>
        </authorList>
    </citation>
    <scope>IDENTIFICATION</scope>
    <source>
        <tissue evidence="6">Leaf</tissue>
    </source>
</reference>
<dbReference type="FunFam" id="2.60.260.20:FF:000003">
    <property type="entry name" value="DnaJ subfamily A member 2"/>
    <property type="match status" value="1"/>
</dbReference>
<dbReference type="Gene3D" id="2.60.260.20">
    <property type="entry name" value="Urease metallochaperone UreE, N-terminal domain"/>
    <property type="match status" value="2"/>
</dbReference>
<dbReference type="GO" id="GO:0030544">
    <property type="term" value="F:Hsp70 protein binding"/>
    <property type="evidence" value="ECO:0007669"/>
    <property type="project" value="InterPro"/>
</dbReference>
<dbReference type="RefSeq" id="XP_018438881.1">
    <property type="nucleotide sequence ID" value="XM_018583379.2"/>
</dbReference>
<reference evidence="5" key="1">
    <citation type="journal article" date="2019" name="Database">
        <title>The radish genome database (RadishGD): an integrated information resource for radish genomics.</title>
        <authorList>
            <person name="Yu H.J."/>
            <person name="Baek S."/>
            <person name="Lee Y.J."/>
            <person name="Cho A."/>
            <person name="Mun J.H."/>
        </authorList>
    </citation>
    <scope>NUCLEOTIDE SEQUENCE [LARGE SCALE GENOMIC DNA]</scope>
    <source>
        <strain evidence="5">cv. WK10039</strain>
    </source>
</reference>
<keyword evidence="5" id="KW-1185">Reference proteome</keyword>
<proteinExistence type="predicted"/>
<keyword evidence="4" id="KW-0862">Zinc</keyword>
<accession>A0A6J0JUX8</accession>
<dbReference type="GeneID" id="108811333"/>
<dbReference type="AlphaFoldDB" id="A0A6J0JUX8"/>
<dbReference type="SUPFAM" id="SSF49493">
    <property type="entry name" value="HSP40/DnaJ peptide-binding domain"/>
    <property type="match status" value="2"/>
</dbReference>
<organism evidence="5 6">
    <name type="scientific">Raphanus sativus</name>
    <name type="common">Radish</name>
    <name type="synonym">Raphanus raphanistrum var. sativus</name>
    <dbReference type="NCBI Taxonomy" id="3726"/>
    <lineage>
        <taxon>Eukaryota</taxon>
        <taxon>Viridiplantae</taxon>
        <taxon>Streptophyta</taxon>
        <taxon>Embryophyta</taxon>
        <taxon>Tracheophyta</taxon>
        <taxon>Spermatophyta</taxon>
        <taxon>Magnoliopsida</taxon>
        <taxon>eudicotyledons</taxon>
        <taxon>Gunneridae</taxon>
        <taxon>Pentapetalae</taxon>
        <taxon>rosids</taxon>
        <taxon>malvids</taxon>
        <taxon>Brassicales</taxon>
        <taxon>Brassicaceae</taxon>
        <taxon>Brassiceae</taxon>
        <taxon>Raphanus</taxon>
    </lineage>
</organism>
<dbReference type="KEGG" id="rsz:108811333"/>
<dbReference type="GO" id="GO:0006457">
    <property type="term" value="P:protein folding"/>
    <property type="evidence" value="ECO:0007669"/>
    <property type="project" value="InterPro"/>
</dbReference>
<evidence type="ECO:0000256" key="1">
    <source>
        <dbReference type="ARBA" id="ARBA00022723"/>
    </source>
</evidence>
<evidence type="ECO:0000256" key="3">
    <source>
        <dbReference type="ARBA" id="ARBA00022771"/>
    </source>
</evidence>
<dbReference type="GO" id="GO:0051082">
    <property type="term" value="F:unfolded protein binding"/>
    <property type="evidence" value="ECO:0007669"/>
    <property type="project" value="InterPro"/>
</dbReference>
<protein>
    <submittedName>
        <fullName evidence="6">Chaperone protein dnaJ 3-like</fullName>
    </submittedName>
</protein>
<dbReference type="PANTHER" id="PTHR43888">
    <property type="entry name" value="DNAJ-LIKE-2, ISOFORM A-RELATED"/>
    <property type="match status" value="1"/>
</dbReference>
<evidence type="ECO:0000313" key="6">
    <source>
        <dbReference type="RefSeq" id="XP_018438881.1"/>
    </source>
</evidence>
<dbReference type="GO" id="GO:0008270">
    <property type="term" value="F:zinc ion binding"/>
    <property type="evidence" value="ECO:0007669"/>
    <property type="project" value="UniProtKB-KW"/>
</dbReference>
<dbReference type="Pfam" id="PF01556">
    <property type="entry name" value="DnaJ_C"/>
    <property type="match status" value="1"/>
</dbReference>
<keyword evidence="2" id="KW-0677">Repeat</keyword>